<evidence type="ECO:0000256" key="3">
    <source>
        <dbReference type="ARBA" id="ARBA00022833"/>
    </source>
</evidence>
<organism evidence="5 6">
    <name type="scientific">Lottia gigantea</name>
    <name type="common">Giant owl limpet</name>
    <dbReference type="NCBI Taxonomy" id="225164"/>
    <lineage>
        <taxon>Eukaryota</taxon>
        <taxon>Metazoa</taxon>
        <taxon>Spiralia</taxon>
        <taxon>Lophotrochozoa</taxon>
        <taxon>Mollusca</taxon>
        <taxon>Gastropoda</taxon>
        <taxon>Patellogastropoda</taxon>
        <taxon>Lottioidea</taxon>
        <taxon>Lottiidae</taxon>
        <taxon>Lottia</taxon>
    </lineage>
</organism>
<dbReference type="GO" id="GO:0008033">
    <property type="term" value="P:tRNA processing"/>
    <property type="evidence" value="ECO:0007669"/>
    <property type="project" value="UniProtKB-KW"/>
</dbReference>
<comment type="similarity">
    <text evidence="4">Belongs to the eukaryotic/archaeal RNase P protein component 4 family.</text>
</comment>
<dbReference type="OrthoDB" id="128536at2759"/>
<dbReference type="GO" id="GO:0005655">
    <property type="term" value="C:nucleolar ribonuclease P complex"/>
    <property type="evidence" value="ECO:0007669"/>
    <property type="project" value="TreeGrafter"/>
</dbReference>
<accession>V3ZSW7</accession>
<keyword evidence="1" id="KW-0819">tRNA processing</keyword>
<keyword evidence="2" id="KW-0479">Metal-binding</keyword>
<dbReference type="InterPro" id="IPR007175">
    <property type="entry name" value="Rpr2/Snm1/Rpp21"/>
</dbReference>
<dbReference type="OMA" id="DPKHLLW"/>
<gene>
    <name evidence="5" type="ORF">LOTGIDRAFT_204481</name>
</gene>
<dbReference type="PANTHER" id="PTHR14742:SF0">
    <property type="entry name" value="RIBONUCLEASE P PROTEIN SUBUNIT P21"/>
    <property type="match status" value="1"/>
</dbReference>
<evidence type="ECO:0000313" key="6">
    <source>
        <dbReference type="Proteomes" id="UP000030746"/>
    </source>
</evidence>
<dbReference type="KEGG" id="lgi:LOTGIDRAFT_204481"/>
<dbReference type="STRING" id="225164.V3ZSW7"/>
<dbReference type="CTD" id="20245717"/>
<dbReference type="EMBL" id="KB202917">
    <property type="protein sequence ID" value="ESO87442.1"/>
    <property type="molecule type" value="Genomic_DNA"/>
</dbReference>
<dbReference type="Proteomes" id="UP000030746">
    <property type="component" value="Unassembled WGS sequence"/>
</dbReference>
<dbReference type="Pfam" id="PF04032">
    <property type="entry name" value="Rpr2"/>
    <property type="match status" value="1"/>
</dbReference>
<proteinExistence type="inferred from homology"/>
<reference evidence="5 6" key="1">
    <citation type="journal article" date="2013" name="Nature">
        <title>Insights into bilaterian evolution from three spiralian genomes.</title>
        <authorList>
            <person name="Simakov O."/>
            <person name="Marletaz F."/>
            <person name="Cho S.J."/>
            <person name="Edsinger-Gonzales E."/>
            <person name="Havlak P."/>
            <person name="Hellsten U."/>
            <person name="Kuo D.H."/>
            <person name="Larsson T."/>
            <person name="Lv J."/>
            <person name="Arendt D."/>
            <person name="Savage R."/>
            <person name="Osoegawa K."/>
            <person name="de Jong P."/>
            <person name="Grimwood J."/>
            <person name="Chapman J.A."/>
            <person name="Shapiro H."/>
            <person name="Aerts A."/>
            <person name="Otillar R.P."/>
            <person name="Terry A.Y."/>
            <person name="Boore J.L."/>
            <person name="Grigoriev I.V."/>
            <person name="Lindberg D.R."/>
            <person name="Seaver E.C."/>
            <person name="Weisblat D.A."/>
            <person name="Putnam N.H."/>
            <person name="Rokhsar D.S."/>
        </authorList>
    </citation>
    <scope>NUCLEOTIDE SEQUENCE [LARGE SCALE GENOMIC DNA]</scope>
</reference>
<dbReference type="RefSeq" id="XP_009061907.1">
    <property type="nucleotide sequence ID" value="XM_009063659.1"/>
</dbReference>
<evidence type="ECO:0000256" key="2">
    <source>
        <dbReference type="ARBA" id="ARBA00022723"/>
    </source>
</evidence>
<dbReference type="AlphaFoldDB" id="V3ZSW7"/>
<keyword evidence="3" id="KW-0862">Zinc</keyword>
<dbReference type="GeneID" id="20245717"/>
<sequence length="124" mass="14346">MGKKKSSVAHKETYQRINYLYQAAYLVLTTDSSNHSLCRFYTKTLKAIARRLVLRLHPNIKRTICKNCFLLLIPGVTTITRIKGKKDKYSETKCLGCGFKIHYMANPNYKPWFENPEAWIPTGS</sequence>
<dbReference type="PANTHER" id="PTHR14742">
    <property type="entry name" value="RIBONUCLEASE P SUBUNIT P21"/>
    <property type="match status" value="1"/>
</dbReference>
<dbReference type="GO" id="GO:0046872">
    <property type="term" value="F:metal ion binding"/>
    <property type="evidence" value="ECO:0007669"/>
    <property type="project" value="UniProtKB-KW"/>
</dbReference>
<evidence type="ECO:0000256" key="4">
    <source>
        <dbReference type="ARBA" id="ARBA00038402"/>
    </source>
</evidence>
<protein>
    <submittedName>
        <fullName evidence="5">Uncharacterized protein</fullName>
    </submittedName>
</protein>
<keyword evidence="6" id="KW-1185">Reference proteome</keyword>
<evidence type="ECO:0000256" key="1">
    <source>
        <dbReference type="ARBA" id="ARBA00022694"/>
    </source>
</evidence>
<dbReference type="Gene3D" id="6.20.50.20">
    <property type="match status" value="1"/>
</dbReference>
<dbReference type="HOGENOM" id="CLU_079140_2_1_1"/>
<evidence type="ECO:0000313" key="5">
    <source>
        <dbReference type="EMBL" id="ESO87442.1"/>
    </source>
</evidence>
<name>V3ZSW7_LOTGI</name>